<dbReference type="InterPro" id="IPR001932">
    <property type="entry name" value="PPM-type_phosphatase-like_dom"/>
</dbReference>
<protein>
    <submittedName>
        <fullName evidence="4">PP2C family protein-serine/threonine phosphatase</fullName>
        <ecNumber evidence="4">3.1.3.16</ecNumber>
    </submittedName>
</protein>
<proteinExistence type="predicted"/>
<organism evidence="4 5">
    <name type="scientific">Streptomyces bugieae</name>
    <dbReference type="NCBI Taxonomy" id="3098223"/>
    <lineage>
        <taxon>Bacteria</taxon>
        <taxon>Bacillati</taxon>
        <taxon>Actinomycetota</taxon>
        <taxon>Actinomycetes</taxon>
        <taxon>Kitasatosporales</taxon>
        <taxon>Streptomycetaceae</taxon>
        <taxon>Streptomyces</taxon>
    </lineage>
</organism>
<evidence type="ECO:0000256" key="2">
    <source>
        <dbReference type="SAM" id="MobiDB-lite"/>
    </source>
</evidence>
<evidence type="ECO:0000313" key="5">
    <source>
        <dbReference type="Proteomes" id="UP001307760"/>
    </source>
</evidence>
<dbReference type="Pfam" id="PF07228">
    <property type="entry name" value="SpoIIE"/>
    <property type="match status" value="1"/>
</dbReference>
<evidence type="ECO:0000256" key="1">
    <source>
        <dbReference type="ARBA" id="ARBA00022801"/>
    </source>
</evidence>
<dbReference type="PANTHER" id="PTHR43156:SF2">
    <property type="entry name" value="STAGE II SPORULATION PROTEIN E"/>
    <property type="match status" value="1"/>
</dbReference>
<dbReference type="SMART" id="SM00331">
    <property type="entry name" value="PP2C_SIG"/>
    <property type="match status" value="1"/>
</dbReference>
<dbReference type="InterPro" id="IPR052016">
    <property type="entry name" value="Bact_Sigma-Reg"/>
</dbReference>
<dbReference type="PANTHER" id="PTHR43156">
    <property type="entry name" value="STAGE II SPORULATION PROTEIN E-RELATED"/>
    <property type="match status" value="1"/>
</dbReference>
<keyword evidence="1 4" id="KW-0378">Hydrolase</keyword>
<dbReference type="EC" id="3.1.3.16" evidence="4"/>
<comment type="caution">
    <text evidence="4">The sequence shown here is derived from an EMBL/GenBank/DDBJ whole genome shotgun (WGS) entry which is preliminary data.</text>
</comment>
<dbReference type="RefSeq" id="WP_330821403.1">
    <property type="nucleotide sequence ID" value="NZ_JAZBJP010000002.1"/>
</dbReference>
<dbReference type="Proteomes" id="UP001307760">
    <property type="component" value="Unassembled WGS sequence"/>
</dbReference>
<dbReference type="SUPFAM" id="SSF81606">
    <property type="entry name" value="PP2C-like"/>
    <property type="match status" value="1"/>
</dbReference>
<gene>
    <name evidence="4" type="ORF">V2J85_10170</name>
</gene>
<dbReference type="InterPro" id="IPR036457">
    <property type="entry name" value="PPM-type-like_dom_sf"/>
</dbReference>
<accession>A0ABU7NLH1</accession>
<feature type="non-terminal residue" evidence="4">
    <location>
        <position position="1"/>
    </location>
</feature>
<evidence type="ECO:0000313" key="4">
    <source>
        <dbReference type="EMBL" id="MEE4419720.1"/>
    </source>
</evidence>
<keyword evidence="5" id="KW-1185">Reference proteome</keyword>
<dbReference type="GO" id="GO:0004722">
    <property type="term" value="F:protein serine/threonine phosphatase activity"/>
    <property type="evidence" value="ECO:0007669"/>
    <property type="project" value="UniProtKB-EC"/>
</dbReference>
<sequence length="201" mass="20514">ASTPAPSPGSARAHAPVLAPAATPAFAPGPELVASPIPDFAPVDAPGPGAGRGLPDPEETFATVALLDIPDHTPVLHTITCGHPPALLLRDGAALTLHPERPALPIGLGGLPGAPAYEVETFPFEPGDLLLLYTDGVTEARDAQGAFYPLAERAGVWSGCSPHQLLRHLRADLLAHTRGKLGDDAAAVAVRRRPAPPSAGP</sequence>
<evidence type="ECO:0000259" key="3">
    <source>
        <dbReference type="SMART" id="SM00331"/>
    </source>
</evidence>
<reference evidence="4 5" key="1">
    <citation type="submission" date="2023-12" db="EMBL/GenBank/DDBJ databases">
        <title>30 novel species of actinomycetes from the DSMZ collection.</title>
        <authorList>
            <person name="Nouioui I."/>
        </authorList>
    </citation>
    <scope>NUCLEOTIDE SEQUENCE [LARGE SCALE GENOMIC DNA]</scope>
    <source>
        <strain evidence="4 5">DSM 41528</strain>
    </source>
</reference>
<dbReference type="EMBL" id="JAZBJP010000002">
    <property type="protein sequence ID" value="MEE4419720.1"/>
    <property type="molecule type" value="Genomic_DNA"/>
</dbReference>
<name>A0ABU7NLH1_9ACTN</name>
<dbReference type="Gene3D" id="3.60.40.10">
    <property type="entry name" value="PPM-type phosphatase domain"/>
    <property type="match status" value="1"/>
</dbReference>
<feature type="domain" description="PPM-type phosphatase" evidence="3">
    <location>
        <begin position="1"/>
        <end position="192"/>
    </location>
</feature>
<feature type="region of interest" description="Disordered" evidence="2">
    <location>
        <begin position="31"/>
        <end position="57"/>
    </location>
</feature>